<evidence type="ECO:0000256" key="7">
    <source>
        <dbReference type="ARBA" id="ARBA00023137"/>
    </source>
</evidence>
<keyword evidence="6" id="KW-0418">Kinase</keyword>
<evidence type="ECO:0000313" key="16">
    <source>
        <dbReference type="EMBL" id="CAH2060363.1"/>
    </source>
</evidence>
<dbReference type="PANTHER" id="PTHR46392">
    <property type="entry name" value="DUAL SERINE/THREONINE AND TYROSINE PROTEIN KINASE"/>
    <property type="match status" value="1"/>
</dbReference>
<evidence type="ECO:0000256" key="5">
    <source>
        <dbReference type="ARBA" id="ARBA00022679"/>
    </source>
</evidence>
<dbReference type="EC" id="2.7.12.1" evidence="2"/>
<keyword evidence="4" id="KW-0723">Serine/threonine-protein kinase</keyword>
<evidence type="ECO:0000256" key="9">
    <source>
        <dbReference type="ARBA" id="ARBA00041268"/>
    </source>
</evidence>
<protein>
    <recommendedName>
        <fullName evidence="8">Dual serine/threonine and tyrosine protein kinase</fullName>
        <ecNumber evidence="2">2.7.12.1</ecNumber>
    </recommendedName>
    <alternativeName>
        <fullName evidence="10">Dusty protein kinase</fullName>
    </alternativeName>
    <alternativeName>
        <fullName evidence="9">Receptor-interacting serine/threonine-protein kinase 5</fullName>
    </alternativeName>
</protein>
<dbReference type="Proteomes" id="UP000837857">
    <property type="component" value="Chromosome 27"/>
</dbReference>
<keyword evidence="3" id="KW-0963">Cytoplasm</keyword>
<proteinExistence type="predicted"/>
<evidence type="ECO:0000259" key="15">
    <source>
        <dbReference type="PROSITE" id="PS50011"/>
    </source>
</evidence>
<dbReference type="EMBL" id="OW152839">
    <property type="protein sequence ID" value="CAH2060363.1"/>
    <property type="molecule type" value="Genomic_DNA"/>
</dbReference>
<evidence type="ECO:0000256" key="14">
    <source>
        <dbReference type="SAM" id="MobiDB-lite"/>
    </source>
</evidence>
<evidence type="ECO:0000256" key="1">
    <source>
        <dbReference type="ARBA" id="ARBA00004496"/>
    </source>
</evidence>
<feature type="domain" description="Protein kinase" evidence="15">
    <location>
        <begin position="1"/>
        <end position="253"/>
    </location>
</feature>
<dbReference type="Gene3D" id="1.10.510.10">
    <property type="entry name" value="Transferase(Phosphotransferase) domain 1"/>
    <property type="match status" value="1"/>
</dbReference>
<dbReference type="PROSITE" id="PS00108">
    <property type="entry name" value="PROTEIN_KINASE_ST"/>
    <property type="match status" value="1"/>
</dbReference>
<organism evidence="16 17">
    <name type="scientific">Iphiclides podalirius</name>
    <name type="common">scarce swallowtail</name>
    <dbReference type="NCBI Taxonomy" id="110791"/>
    <lineage>
        <taxon>Eukaryota</taxon>
        <taxon>Metazoa</taxon>
        <taxon>Ecdysozoa</taxon>
        <taxon>Arthropoda</taxon>
        <taxon>Hexapoda</taxon>
        <taxon>Insecta</taxon>
        <taxon>Pterygota</taxon>
        <taxon>Neoptera</taxon>
        <taxon>Endopterygota</taxon>
        <taxon>Lepidoptera</taxon>
        <taxon>Glossata</taxon>
        <taxon>Ditrysia</taxon>
        <taxon>Papilionoidea</taxon>
        <taxon>Papilionidae</taxon>
        <taxon>Papilioninae</taxon>
        <taxon>Iphiclides</taxon>
    </lineage>
</organism>
<reference evidence="16" key="1">
    <citation type="submission" date="2022-03" db="EMBL/GenBank/DDBJ databases">
        <authorList>
            <person name="Martin H S."/>
        </authorList>
    </citation>
    <scope>NUCLEOTIDE SEQUENCE</scope>
</reference>
<sequence>MSVQKRPLPIVASQRPLSGLAGGGAVVSGGDGRQEHPAAPAHRAPAGLAGAAGRGRRGRWGRWGGGGGGAPCVLLVSARLSRDLHAAVRAGLSFESRMRIAIDIVDGIRYLHSLGLVHRDVKMKNVLLDAAGRAALSDLGFCAAEALMSGSVVGTPVHMAPELLAGDYDAAVDVYAFGILFWYVCAGNIKLPAAFEAFQNKEQLWSKVKRGLRPERLPHFSEECWQLMQACWAAEPAQRALLGDVRQRLERVLQQATAARHSDPCAQENTAEDGLQ</sequence>
<name>A0ABN8IJX3_9NEOP</name>
<evidence type="ECO:0000256" key="12">
    <source>
        <dbReference type="ARBA" id="ARBA00049308"/>
    </source>
</evidence>
<evidence type="ECO:0000256" key="11">
    <source>
        <dbReference type="ARBA" id="ARBA00049003"/>
    </source>
</evidence>
<dbReference type="PROSITE" id="PS50011">
    <property type="entry name" value="PROTEIN_KINASE_DOM"/>
    <property type="match status" value="1"/>
</dbReference>
<comment type="subcellular location">
    <subcellularLocation>
        <location evidence="1">Cytoplasm</location>
    </subcellularLocation>
</comment>
<keyword evidence="17" id="KW-1185">Reference proteome</keyword>
<comment type="catalytic activity">
    <reaction evidence="13">
        <text>L-tyrosyl-[protein] + ATP = O-phospho-L-tyrosyl-[protein] + ADP + H(+)</text>
        <dbReference type="Rhea" id="RHEA:10596"/>
        <dbReference type="Rhea" id="RHEA-COMP:10136"/>
        <dbReference type="Rhea" id="RHEA-COMP:20101"/>
        <dbReference type="ChEBI" id="CHEBI:15378"/>
        <dbReference type="ChEBI" id="CHEBI:30616"/>
        <dbReference type="ChEBI" id="CHEBI:46858"/>
        <dbReference type="ChEBI" id="CHEBI:61978"/>
        <dbReference type="ChEBI" id="CHEBI:456216"/>
        <dbReference type="EC" id="2.7.12.1"/>
    </reaction>
</comment>
<dbReference type="Pfam" id="PF00069">
    <property type="entry name" value="Pkinase"/>
    <property type="match status" value="1"/>
</dbReference>
<evidence type="ECO:0000256" key="10">
    <source>
        <dbReference type="ARBA" id="ARBA00042638"/>
    </source>
</evidence>
<evidence type="ECO:0000256" key="6">
    <source>
        <dbReference type="ARBA" id="ARBA00022777"/>
    </source>
</evidence>
<feature type="non-terminal residue" evidence="16">
    <location>
        <position position="1"/>
    </location>
</feature>
<dbReference type="PANTHER" id="PTHR46392:SF1">
    <property type="entry name" value="DUAL SERINE_THREONINE AND TYROSINE PROTEIN KINASE"/>
    <property type="match status" value="1"/>
</dbReference>
<gene>
    <name evidence="16" type="ORF">IPOD504_LOCUS11027</name>
</gene>
<evidence type="ECO:0000256" key="3">
    <source>
        <dbReference type="ARBA" id="ARBA00022490"/>
    </source>
</evidence>
<dbReference type="SMART" id="SM00220">
    <property type="entry name" value="S_TKc"/>
    <property type="match status" value="1"/>
</dbReference>
<dbReference type="InterPro" id="IPR008271">
    <property type="entry name" value="Ser/Thr_kinase_AS"/>
</dbReference>
<evidence type="ECO:0000256" key="2">
    <source>
        <dbReference type="ARBA" id="ARBA00013203"/>
    </source>
</evidence>
<accession>A0ABN8IJX3</accession>
<feature type="region of interest" description="Disordered" evidence="14">
    <location>
        <begin position="23"/>
        <end position="53"/>
    </location>
</feature>
<comment type="catalytic activity">
    <reaction evidence="12">
        <text>L-threonyl-[protein] + ATP = O-phospho-L-threonyl-[protein] + ADP + H(+)</text>
        <dbReference type="Rhea" id="RHEA:46608"/>
        <dbReference type="Rhea" id="RHEA-COMP:11060"/>
        <dbReference type="Rhea" id="RHEA-COMP:11605"/>
        <dbReference type="ChEBI" id="CHEBI:15378"/>
        <dbReference type="ChEBI" id="CHEBI:30013"/>
        <dbReference type="ChEBI" id="CHEBI:30616"/>
        <dbReference type="ChEBI" id="CHEBI:61977"/>
        <dbReference type="ChEBI" id="CHEBI:456216"/>
        <dbReference type="EC" id="2.7.12.1"/>
    </reaction>
</comment>
<dbReference type="InterPro" id="IPR051302">
    <property type="entry name" value="Dual_SerThr-Tyr_Kinase"/>
</dbReference>
<feature type="compositionally biased region" description="Low complexity" evidence="14">
    <location>
        <begin position="37"/>
        <end position="51"/>
    </location>
</feature>
<comment type="catalytic activity">
    <reaction evidence="11">
        <text>L-seryl-[protein] + ATP = O-phospho-L-seryl-[protein] + ADP + H(+)</text>
        <dbReference type="Rhea" id="RHEA:17989"/>
        <dbReference type="Rhea" id="RHEA-COMP:9863"/>
        <dbReference type="Rhea" id="RHEA-COMP:11604"/>
        <dbReference type="ChEBI" id="CHEBI:15378"/>
        <dbReference type="ChEBI" id="CHEBI:29999"/>
        <dbReference type="ChEBI" id="CHEBI:30616"/>
        <dbReference type="ChEBI" id="CHEBI:83421"/>
        <dbReference type="ChEBI" id="CHEBI:456216"/>
        <dbReference type="EC" id="2.7.12.1"/>
    </reaction>
</comment>
<keyword evidence="7" id="KW-0829">Tyrosine-protein kinase</keyword>
<dbReference type="InterPro" id="IPR000719">
    <property type="entry name" value="Prot_kinase_dom"/>
</dbReference>
<evidence type="ECO:0000256" key="13">
    <source>
        <dbReference type="ARBA" id="ARBA00051680"/>
    </source>
</evidence>
<dbReference type="SUPFAM" id="SSF56112">
    <property type="entry name" value="Protein kinase-like (PK-like)"/>
    <property type="match status" value="1"/>
</dbReference>
<evidence type="ECO:0000256" key="4">
    <source>
        <dbReference type="ARBA" id="ARBA00022527"/>
    </source>
</evidence>
<dbReference type="InterPro" id="IPR011009">
    <property type="entry name" value="Kinase-like_dom_sf"/>
</dbReference>
<evidence type="ECO:0000313" key="17">
    <source>
        <dbReference type="Proteomes" id="UP000837857"/>
    </source>
</evidence>
<evidence type="ECO:0000256" key="8">
    <source>
        <dbReference type="ARBA" id="ARBA00040421"/>
    </source>
</evidence>
<keyword evidence="5" id="KW-0808">Transferase</keyword>